<dbReference type="eggNOG" id="ENOG5033BBV">
    <property type="taxonomic scope" value="Bacteria"/>
</dbReference>
<sequence>MRFVITIVLLCVLYLVLRHFLRSFIRKLSDNAATQAARAQGTATASLPEENMVQCAHCGVYLPASEAIMQNGQPWCSQEHAKLGMK</sequence>
<keyword evidence="2" id="KW-1185">Reference proteome</keyword>
<dbReference type="InterPro" id="IPR049708">
    <property type="entry name" value="PP0621-like"/>
</dbReference>
<accession>V8QVD8</accession>
<protein>
    <recommendedName>
        <fullName evidence="3">MYND finger</fullName>
    </recommendedName>
</protein>
<name>V8QVD8_9BURK</name>
<dbReference type="Proteomes" id="UP000018733">
    <property type="component" value="Unassembled WGS sequence"/>
</dbReference>
<evidence type="ECO:0000313" key="2">
    <source>
        <dbReference type="Proteomes" id="UP000018733"/>
    </source>
</evidence>
<organism evidence="1 2">
    <name type="scientific">Advenella kashmirensis W13003</name>
    <dbReference type="NCBI Taxonomy" id="1424334"/>
    <lineage>
        <taxon>Bacteria</taxon>
        <taxon>Pseudomonadati</taxon>
        <taxon>Pseudomonadota</taxon>
        <taxon>Betaproteobacteria</taxon>
        <taxon>Burkholderiales</taxon>
        <taxon>Alcaligenaceae</taxon>
    </lineage>
</organism>
<gene>
    <name evidence="1" type="ORF">W822_01495</name>
</gene>
<dbReference type="AlphaFoldDB" id="V8QVD8"/>
<dbReference type="NCBIfam" id="NF041023">
    <property type="entry name" value="PP0621_fam"/>
    <property type="match status" value="1"/>
</dbReference>
<dbReference type="HOGENOM" id="CLU_168222_1_2_4"/>
<dbReference type="STRING" id="1424334.W822_01495"/>
<proteinExistence type="predicted"/>
<dbReference type="OrthoDB" id="9814432at2"/>
<dbReference type="PATRIC" id="fig|1424334.3.peg.304"/>
<reference evidence="1 2" key="1">
    <citation type="journal article" date="2014" name="Genome Announc.">
        <title>Draft Genome Sequence of Advenella kashmirensis Strain W13003, a Polycyclic Aromatic Hydrocarbon-Degrading Bacterium.</title>
        <authorList>
            <person name="Wang X."/>
            <person name="Jin D."/>
            <person name="Zhou L."/>
            <person name="Wu L."/>
            <person name="An W."/>
            <person name="Zhao L."/>
        </authorList>
    </citation>
    <scope>NUCLEOTIDE SEQUENCE [LARGE SCALE GENOMIC DNA]</scope>
    <source>
        <strain evidence="1 2">W13003</strain>
    </source>
</reference>
<dbReference type="RefSeq" id="WP_024003368.1">
    <property type="nucleotide sequence ID" value="NZ_KI650979.1"/>
</dbReference>
<comment type="caution">
    <text evidence="1">The sequence shown here is derived from an EMBL/GenBank/DDBJ whole genome shotgun (WGS) entry which is preliminary data.</text>
</comment>
<evidence type="ECO:0008006" key="3">
    <source>
        <dbReference type="Google" id="ProtNLM"/>
    </source>
</evidence>
<evidence type="ECO:0000313" key="1">
    <source>
        <dbReference type="EMBL" id="ETF03906.1"/>
    </source>
</evidence>
<dbReference type="EMBL" id="AYXT01000001">
    <property type="protein sequence ID" value="ETF03906.1"/>
    <property type="molecule type" value="Genomic_DNA"/>
</dbReference>